<dbReference type="InterPro" id="IPR036890">
    <property type="entry name" value="HATPase_C_sf"/>
</dbReference>
<evidence type="ECO:0000259" key="1">
    <source>
        <dbReference type="Pfam" id="PF13581"/>
    </source>
</evidence>
<gene>
    <name evidence="2" type="ORF">SAMN05880501_107171</name>
</gene>
<dbReference type="AlphaFoldDB" id="A0A285SXK6"/>
<dbReference type="SUPFAM" id="SSF55874">
    <property type="entry name" value="ATPase domain of HSP90 chaperone/DNA topoisomerase II/histidine kinase"/>
    <property type="match status" value="1"/>
</dbReference>
<dbReference type="CDD" id="cd16936">
    <property type="entry name" value="HATPase_RsbW-like"/>
    <property type="match status" value="1"/>
</dbReference>
<keyword evidence="3" id="KW-1185">Reference proteome</keyword>
<dbReference type="GO" id="GO:0016301">
    <property type="term" value="F:kinase activity"/>
    <property type="evidence" value="ECO:0007669"/>
    <property type="project" value="UniProtKB-KW"/>
</dbReference>
<sequence length="130" mass="15221">MNLETINVNSMEIVSEHDVLKAMDYTSDLARKLGYLDNDQLFLCLVTEESLVNALEYGENNSIEIQWKRFEQELEICIKQHGKMFHFEKSDELNFGSRGRGMQLILNIMDEVWLEEAGETIILHMKKSYE</sequence>
<name>A0A285SXK6_9BACL</name>
<dbReference type="OrthoDB" id="2886214at2"/>
<organism evidence="2 3">
    <name type="scientific">Ureibacillus xyleni</name>
    <dbReference type="NCBI Taxonomy" id="614648"/>
    <lineage>
        <taxon>Bacteria</taxon>
        <taxon>Bacillati</taxon>
        <taxon>Bacillota</taxon>
        <taxon>Bacilli</taxon>
        <taxon>Bacillales</taxon>
        <taxon>Caryophanaceae</taxon>
        <taxon>Ureibacillus</taxon>
    </lineage>
</organism>
<keyword evidence="2" id="KW-0418">Kinase</keyword>
<proteinExistence type="predicted"/>
<dbReference type="RefSeq" id="WP_097073896.1">
    <property type="nucleotide sequence ID" value="NZ_OBMQ01000007.1"/>
</dbReference>
<keyword evidence="2" id="KW-0808">Transferase</keyword>
<dbReference type="EMBL" id="OBMQ01000007">
    <property type="protein sequence ID" value="SOC13376.1"/>
    <property type="molecule type" value="Genomic_DNA"/>
</dbReference>
<accession>A0A285SXK6</accession>
<evidence type="ECO:0000313" key="3">
    <source>
        <dbReference type="Proteomes" id="UP000219636"/>
    </source>
</evidence>
<dbReference type="Pfam" id="PF13581">
    <property type="entry name" value="HATPase_c_2"/>
    <property type="match status" value="1"/>
</dbReference>
<dbReference type="InterPro" id="IPR003594">
    <property type="entry name" value="HATPase_dom"/>
</dbReference>
<dbReference type="Gene3D" id="3.30.565.10">
    <property type="entry name" value="Histidine kinase-like ATPase, C-terminal domain"/>
    <property type="match status" value="1"/>
</dbReference>
<feature type="domain" description="Histidine kinase/HSP90-like ATPase" evidence="1">
    <location>
        <begin position="21"/>
        <end position="123"/>
    </location>
</feature>
<protein>
    <submittedName>
        <fullName evidence="2">Serine/threonine-protein kinase RsbW</fullName>
    </submittedName>
</protein>
<reference evidence="3" key="1">
    <citation type="submission" date="2017-08" db="EMBL/GenBank/DDBJ databases">
        <authorList>
            <person name="Varghese N."/>
            <person name="Submissions S."/>
        </authorList>
    </citation>
    <scope>NUCLEOTIDE SEQUENCE [LARGE SCALE GENOMIC DNA]</scope>
    <source>
        <strain evidence="3">JC22</strain>
    </source>
</reference>
<dbReference type="Proteomes" id="UP000219636">
    <property type="component" value="Unassembled WGS sequence"/>
</dbReference>
<evidence type="ECO:0000313" key="2">
    <source>
        <dbReference type="EMBL" id="SOC13376.1"/>
    </source>
</evidence>